<keyword evidence="2" id="KW-1185">Reference proteome</keyword>
<dbReference type="Gene3D" id="3.40.50.1000">
    <property type="entry name" value="HAD superfamily/HAD-like"/>
    <property type="match status" value="1"/>
</dbReference>
<dbReference type="RefSeq" id="WP_241549535.1">
    <property type="nucleotide sequence ID" value="NZ_JANCNS010000001.1"/>
</dbReference>
<keyword evidence="1" id="KW-0378">Hydrolase</keyword>
<dbReference type="InterPro" id="IPR023214">
    <property type="entry name" value="HAD_sf"/>
</dbReference>
<accession>A0A9X2KWE4</accession>
<protein>
    <submittedName>
        <fullName evidence="1">Haloacid dehalogenase-like hydrolase</fullName>
    </submittedName>
</protein>
<gene>
    <name evidence="1" type="ORF">MKO06_04875</name>
</gene>
<organism evidence="1 2">
    <name type="scientific">Christiangramia oceanisediminis</name>
    <dbReference type="NCBI Taxonomy" id="2920386"/>
    <lineage>
        <taxon>Bacteria</taxon>
        <taxon>Pseudomonadati</taxon>
        <taxon>Bacteroidota</taxon>
        <taxon>Flavobacteriia</taxon>
        <taxon>Flavobacteriales</taxon>
        <taxon>Flavobacteriaceae</taxon>
        <taxon>Christiangramia</taxon>
    </lineage>
</organism>
<name>A0A9X2KWE4_9FLAO</name>
<evidence type="ECO:0000313" key="2">
    <source>
        <dbReference type="Proteomes" id="UP001155280"/>
    </source>
</evidence>
<comment type="caution">
    <text evidence="1">The sequence shown here is derived from an EMBL/GenBank/DDBJ whole genome shotgun (WGS) entry which is preliminary data.</text>
</comment>
<dbReference type="InterPro" id="IPR036412">
    <property type="entry name" value="HAD-like_sf"/>
</dbReference>
<dbReference type="EMBL" id="JANCNS010000001">
    <property type="protein sequence ID" value="MCP9199229.1"/>
    <property type="molecule type" value="Genomic_DNA"/>
</dbReference>
<reference evidence="1" key="1">
    <citation type="submission" date="2022-07" db="EMBL/GenBank/DDBJ databases">
        <title>Gramela sediminis sp. nov., isolated from deep-sea sediment of the Indian Ocean.</title>
        <authorList>
            <person name="Shi H."/>
        </authorList>
    </citation>
    <scope>NUCLEOTIDE SEQUENCE</scope>
    <source>
        <strain evidence="1">GC03-9</strain>
    </source>
</reference>
<dbReference type="SUPFAM" id="SSF56784">
    <property type="entry name" value="HAD-like"/>
    <property type="match status" value="1"/>
</dbReference>
<dbReference type="Pfam" id="PF12710">
    <property type="entry name" value="HAD"/>
    <property type="match status" value="1"/>
</dbReference>
<dbReference type="Proteomes" id="UP001155280">
    <property type="component" value="Unassembled WGS sequence"/>
</dbReference>
<dbReference type="Gene3D" id="1.20.1440.100">
    <property type="entry name" value="SG protein - dephosphorylation function"/>
    <property type="match status" value="1"/>
</dbReference>
<dbReference type="GO" id="GO:0016787">
    <property type="term" value="F:hydrolase activity"/>
    <property type="evidence" value="ECO:0007669"/>
    <property type="project" value="UniProtKB-KW"/>
</dbReference>
<evidence type="ECO:0000313" key="1">
    <source>
        <dbReference type="EMBL" id="MCP9199229.1"/>
    </source>
</evidence>
<sequence>MKRILVYDLNKTLYKKSSKNEFFKFLCRQHQGVCVSIFRMLYAGLVYSLDLADKTWFKDRFYEYLNGLEPGEVQKLAEEYWEREFPEQFRKEFLDEINRSIQNGIEVYVVTGAYEIYVKYLETILPVKVIGTQTEYRDGKYHIIGKACNDEEKVRRLHQFIEEDFVILRSYSDDDEAILYEAEEGFYLKGDRLIKVK</sequence>
<dbReference type="AlphaFoldDB" id="A0A9X2KWE4"/>
<proteinExistence type="predicted"/>